<keyword evidence="2 8" id="KW-0813">Transport</keyword>
<keyword evidence="5 9" id="KW-0798">TonB box</keyword>
<dbReference type="NCBIfam" id="TIGR04057">
    <property type="entry name" value="SusC_RagA_signa"/>
    <property type="match status" value="1"/>
</dbReference>
<dbReference type="InterPro" id="IPR000531">
    <property type="entry name" value="Beta-barrel_TonB"/>
</dbReference>
<dbReference type="SUPFAM" id="SSF56935">
    <property type="entry name" value="Porins"/>
    <property type="match status" value="1"/>
</dbReference>
<gene>
    <name evidence="12" type="ORF">SAMN05661096_01018</name>
</gene>
<reference evidence="13" key="1">
    <citation type="submission" date="2017-04" db="EMBL/GenBank/DDBJ databases">
        <authorList>
            <person name="Varghese N."/>
            <person name="Submissions S."/>
        </authorList>
    </citation>
    <scope>NUCLEOTIDE SEQUENCE [LARGE SCALE GENOMIC DNA]</scope>
    <source>
        <strain evidence="13">DSM 4125</strain>
    </source>
</reference>
<organism evidence="12 13">
    <name type="scientific">Marivirga sericea</name>
    <dbReference type="NCBI Taxonomy" id="1028"/>
    <lineage>
        <taxon>Bacteria</taxon>
        <taxon>Pseudomonadati</taxon>
        <taxon>Bacteroidota</taxon>
        <taxon>Cytophagia</taxon>
        <taxon>Cytophagales</taxon>
        <taxon>Marivirgaceae</taxon>
        <taxon>Marivirga</taxon>
    </lineage>
</organism>
<evidence type="ECO:0000259" key="11">
    <source>
        <dbReference type="Pfam" id="PF07715"/>
    </source>
</evidence>
<dbReference type="SUPFAM" id="SSF49464">
    <property type="entry name" value="Carboxypeptidase regulatory domain-like"/>
    <property type="match status" value="1"/>
</dbReference>
<dbReference type="Pfam" id="PF00593">
    <property type="entry name" value="TonB_dep_Rec_b-barrel"/>
    <property type="match status" value="1"/>
</dbReference>
<dbReference type="InterPro" id="IPR008969">
    <property type="entry name" value="CarboxyPept-like_regulatory"/>
</dbReference>
<evidence type="ECO:0000256" key="7">
    <source>
        <dbReference type="ARBA" id="ARBA00023237"/>
    </source>
</evidence>
<dbReference type="Gene3D" id="2.40.170.20">
    <property type="entry name" value="TonB-dependent receptor, beta-barrel domain"/>
    <property type="match status" value="1"/>
</dbReference>
<accession>A0A1X7IT88</accession>
<feature type="domain" description="TonB-dependent receptor plug" evidence="11">
    <location>
        <begin position="133"/>
        <end position="247"/>
    </location>
</feature>
<keyword evidence="6 8" id="KW-0472">Membrane</keyword>
<feature type="domain" description="TonB-dependent receptor-like beta-barrel" evidence="10">
    <location>
        <begin position="424"/>
        <end position="963"/>
    </location>
</feature>
<evidence type="ECO:0000256" key="4">
    <source>
        <dbReference type="ARBA" id="ARBA00022692"/>
    </source>
</evidence>
<dbReference type="InterPro" id="IPR023997">
    <property type="entry name" value="TonB-dep_OMP_SusC/RagA_CS"/>
</dbReference>
<dbReference type="InterPro" id="IPR023996">
    <property type="entry name" value="TonB-dep_OMP_SusC/RagA"/>
</dbReference>
<evidence type="ECO:0000256" key="5">
    <source>
        <dbReference type="ARBA" id="ARBA00023077"/>
    </source>
</evidence>
<dbReference type="InterPro" id="IPR012910">
    <property type="entry name" value="Plug_dom"/>
</dbReference>
<dbReference type="Proteomes" id="UP000193804">
    <property type="component" value="Unassembled WGS sequence"/>
</dbReference>
<dbReference type="InterPro" id="IPR037066">
    <property type="entry name" value="Plug_dom_sf"/>
</dbReference>
<dbReference type="Pfam" id="PF07715">
    <property type="entry name" value="Plug"/>
    <property type="match status" value="1"/>
</dbReference>
<dbReference type="InterPro" id="IPR036942">
    <property type="entry name" value="Beta-barrel_TonB_sf"/>
</dbReference>
<evidence type="ECO:0000256" key="8">
    <source>
        <dbReference type="PROSITE-ProRule" id="PRU01360"/>
    </source>
</evidence>
<dbReference type="Pfam" id="PF13715">
    <property type="entry name" value="CarbopepD_reg_2"/>
    <property type="match status" value="1"/>
</dbReference>
<comment type="similarity">
    <text evidence="8 9">Belongs to the TonB-dependent receptor family.</text>
</comment>
<dbReference type="RefSeq" id="WP_085515967.1">
    <property type="nucleotide sequence ID" value="NZ_FXAW01000001.1"/>
</dbReference>
<evidence type="ECO:0000256" key="9">
    <source>
        <dbReference type="RuleBase" id="RU003357"/>
    </source>
</evidence>
<protein>
    <submittedName>
        <fullName evidence="12">Iron complex outermembrane recepter protein</fullName>
    </submittedName>
</protein>
<dbReference type="Gene3D" id="2.60.40.1120">
    <property type="entry name" value="Carboxypeptidase-like, regulatory domain"/>
    <property type="match status" value="1"/>
</dbReference>
<name>A0A1X7IT88_9BACT</name>
<dbReference type="EMBL" id="FXAW01000001">
    <property type="protein sequence ID" value="SMG18016.1"/>
    <property type="molecule type" value="Genomic_DNA"/>
</dbReference>
<evidence type="ECO:0000313" key="13">
    <source>
        <dbReference type="Proteomes" id="UP000193804"/>
    </source>
</evidence>
<dbReference type="AlphaFoldDB" id="A0A1X7IT88"/>
<evidence type="ECO:0000256" key="3">
    <source>
        <dbReference type="ARBA" id="ARBA00022452"/>
    </source>
</evidence>
<dbReference type="InterPro" id="IPR039426">
    <property type="entry name" value="TonB-dep_rcpt-like"/>
</dbReference>
<comment type="subcellular location">
    <subcellularLocation>
        <location evidence="1 8">Cell outer membrane</location>
        <topology evidence="1 8">Multi-pass membrane protein</topology>
    </subcellularLocation>
</comment>
<evidence type="ECO:0000256" key="1">
    <source>
        <dbReference type="ARBA" id="ARBA00004571"/>
    </source>
</evidence>
<proteinExistence type="inferred from homology"/>
<dbReference type="STRING" id="1028.SAMN05661096_01018"/>
<evidence type="ECO:0000256" key="2">
    <source>
        <dbReference type="ARBA" id="ARBA00022448"/>
    </source>
</evidence>
<keyword evidence="7 8" id="KW-0998">Cell outer membrane</keyword>
<evidence type="ECO:0000259" key="10">
    <source>
        <dbReference type="Pfam" id="PF00593"/>
    </source>
</evidence>
<dbReference type="PROSITE" id="PS52016">
    <property type="entry name" value="TONB_DEPENDENT_REC_3"/>
    <property type="match status" value="1"/>
</dbReference>
<dbReference type="Gene3D" id="2.170.130.10">
    <property type="entry name" value="TonB-dependent receptor, plug domain"/>
    <property type="match status" value="1"/>
</dbReference>
<dbReference type="NCBIfam" id="TIGR04056">
    <property type="entry name" value="OMP_RagA_SusC"/>
    <property type="match status" value="1"/>
</dbReference>
<evidence type="ECO:0000256" key="6">
    <source>
        <dbReference type="ARBA" id="ARBA00023136"/>
    </source>
</evidence>
<keyword evidence="3 8" id="KW-1134">Transmembrane beta strand</keyword>
<keyword evidence="13" id="KW-1185">Reference proteome</keyword>
<keyword evidence="4 8" id="KW-0812">Transmembrane</keyword>
<sequence>MNQIYTGYKKGFSGGNRLLLLSRLLTTFLFVFASLQIQAQDRIVSGTVTDANTGETLPGTSVMIKGSSKGTTTSLEGEFRLEVAAEDVLVFSFIGYEKQEIEVGARSSINVQMEEDVSQLGEVVVVGYGQQEEKDVTGVVSTVKEESFNRGQIASPERLITGKIAGVDVTPGNTRAGGGGITIRGVGSINAQAQPLIVVDGVPISNEGSSGTRNANNFINPADIESVTVLKDASATAIYGSRGAAGVILYTTKSGKKGQNTVTYDGSFTFSEVLREPDFLSTQNFRNAVRQFSPQNENRLGEEDTDWFNEVTRSTLSQNHNLSFSGATEKLNYLVSVNHMDNKEVIKGDRNQVTRLSMRLKTTVLNDHLDITFNTKNALTNDQFKPNVIGTAVSFDPTKPVYDPEAEEFGGYYEWNVSSIDPINPVSTLEQTQSIGENRRSFNSINFDLKIPGVEGLTLSATGSYDLRNGQNKVFEPFTLRNDNRDGYMQRTTNLAYTSTLFSTLNYKRSFGNHSIDVLGGYEFQEVFRETTGYEGINLTDDSKSFNDPTVIPREFIDLYRATPIKNQLQSYFGRVNYSLNDKYLATFTGRLDGSTRFGFGNKYGFFPSAALGWRIIEEDFFQGLTDTFNDLKFRVGWGITGNQNIGDYLYDKFYFLSDASATYQFGDEFIQLLRPTAVDPNIQWERLISTNIGIDFSLMKGRLAGTLDVYNKTTDQLLFNVPVAAATNVGDRVTTNIGEMNNRGIELGLSYILIDNDQFGWDLGYNFTYNQNRIVKLNNEIDEDSPGIQVGGITGDIGRTIQVLQVGQPISTFYSYNHLYDDAGNPLTGGTNSIYEDIDDNGLINENDLQTQGVAIHPIFTNVSSNMRYGNFDLNFTLRAKLGGQTYNNTASANGWSGRLTEAQILNNLHESVIETGFQNRQLLSNYYIENSSFLKLDNLTVGYNFNQIQDFRLRLYGTVQNMLPISGYSGLDPEVQIDNNIYPPSTAFIFGVNAKF</sequence>
<dbReference type="OrthoDB" id="9768177at2"/>
<evidence type="ECO:0000313" key="12">
    <source>
        <dbReference type="EMBL" id="SMG18016.1"/>
    </source>
</evidence>
<dbReference type="GO" id="GO:0009279">
    <property type="term" value="C:cell outer membrane"/>
    <property type="evidence" value="ECO:0007669"/>
    <property type="project" value="UniProtKB-SubCell"/>
</dbReference>